<organism evidence="1 2">
    <name type="scientific">Roseibium polysiphoniae</name>
    <dbReference type="NCBI Taxonomy" id="2571221"/>
    <lineage>
        <taxon>Bacteria</taxon>
        <taxon>Pseudomonadati</taxon>
        <taxon>Pseudomonadota</taxon>
        <taxon>Alphaproteobacteria</taxon>
        <taxon>Hyphomicrobiales</taxon>
        <taxon>Stappiaceae</taxon>
        <taxon>Roseibium</taxon>
    </lineage>
</organism>
<protein>
    <submittedName>
        <fullName evidence="1">Serine/threonine protein kinase</fullName>
    </submittedName>
</protein>
<sequence>MWINPDAAPKELIRLEVETKCQDDQVFARIRAFTKCTPRDCKWGWTKAELRDGGGLRVLLIGFLSSKIIDVRKIGENLDAFVTNITNDGSQPERLKSYSLKRL</sequence>
<evidence type="ECO:0000313" key="2">
    <source>
        <dbReference type="Proteomes" id="UP000705379"/>
    </source>
</evidence>
<dbReference type="AlphaFoldDB" id="A0A944CI97"/>
<keyword evidence="1" id="KW-0808">Transferase</keyword>
<dbReference type="Proteomes" id="UP000705379">
    <property type="component" value="Unassembled WGS sequence"/>
</dbReference>
<reference evidence="1" key="2">
    <citation type="journal article" date="2021" name="Microorganisms">
        <title>Bacterial Dimethylsulfoniopropionate Biosynthesis in the East China Sea.</title>
        <authorList>
            <person name="Liu J."/>
            <person name="Zhang Y."/>
            <person name="Liu J."/>
            <person name="Zhong H."/>
            <person name="Williams B.T."/>
            <person name="Zheng Y."/>
            <person name="Curson A.R.J."/>
            <person name="Sun C."/>
            <person name="Sun H."/>
            <person name="Song D."/>
            <person name="Wagner Mackenzie B."/>
            <person name="Bermejo Martinez A."/>
            <person name="Todd J.D."/>
            <person name="Zhang X.H."/>
        </authorList>
    </citation>
    <scope>NUCLEOTIDE SEQUENCE</scope>
    <source>
        <strain evidence="1">AESS21</strain>
    </source>
</reference>
<dbReference type="EMBL" id="QTKU01000005">
    <property type="protein sequence ID" value="MBS8262278.1"/>
    <property type="molecule type" value="Genomic_DNA"/>
</dbReference>
<evidence type="ECO:0000313" key="1">
    <source>
        <dbReference type="EMBL" id="MBS8262278.1"/>
    </source>
</evidence>
<name>A0A944CI97_9HYPH</name>
<keyword evidence="1" id="KW-0723">Serine/threonine-protein kinase</keyword>
<gene>
    <name evidence="1" type="ORF">DYI23_18765</name>
</gene>
<comment type="caution">
    <text evidence="1">The sequence shown here is derived from an EMBL/GenBank/DDBJ whole genome shotgun (WGS) entry which is preliminary data.</text>
</comment>
<keyword evidence="1" id="KW-0418">Kinase</keyword>
<accession>A0A944CI97</accession>
<proteinExistence type="predicted"/>
<dbReference type="GO" id="GO:0004674">
    <property type="term" value="F:protein serine/threonine kinase activity"/>
    <property type="evidence" value="ECO:0007669"/>
    <property type="project" value="UniProtKB-KW"/>
</dbReference>
<reference evidence="1" key="1">
    <citation type="submission" date="2018-08" db="EMBL/GenBank/DDBJ databases">
        <authorList>
            <person name="Jin W."/>
            <person name="Wang H."/>
            <person name="Yang Y."/>
            <person name="Li M."/>
            <person name="Liu J."/>
        </authorList>
    </citation>
    <scope>NUCLEOTIDE SEQUENCE</scope>
    <source>
        <strain evidence="1">AESS21</strain>
    </source>
</reference>